<organism evidence="1 2">
    <name type="scientific">Parasphingorhabdus litoris</name>
    <dbReference type="NCBI Taxonomy" id="394733"/>
    <lineage>
        <taxon>Bacteria</taxon>
        <taxon>Pseudomonadati</taxon>
        <taxon>Pseudomonadota</taxon>
        <taxon>Alphaproteobacteria</taxon>
        <taxon>Sphingomonadales</taxon>
        <taxon>Sphingomonadaceae</taxon>
        <taxon>Parasphingorhabdus</taxon>
    </lineage>
</organism>
<evidence type="ECO:0008006" key="3">
    <source>
        <dbReference type="Google" id="ProtNLM"/>
    </source>
</evidence>
<proteinExistence type="predicted"/>
<dbReference type="InterPro" id="IPR011051">
    <property type="entry name" value="RmlC_Cupin_sf"/>
</dbReference>
<dbReference type="SUPFAM" id="SSF51182">
    <property type="entry name" value="RmlC-like cupins"/>
    <property type="match status" value="1"/>
</dbReference>
<evidence type="ECO:0000313" key="1">
    <source>
        <dbReference type="EMBL" id="GAA0468914.1"/>
    </source>
</evidence>
<name>A0ABN1A6U6_9SPHN</name>
<keyword evidence="2" id="KW-1185">Reference proteome</keyword>
<dbReference type="Proteomes" id="UP001500713">
    <property type="component" value="Unassembled WGS sequence"/>
</dbReference>
<reference evidence="1 2" key="1">
    <citation type="journal article" date="2019" name="Int. J. Syst. Evol. Microbiol.">
        <title>The Global Catalogue of Microorganisms (GCM) 10K type strain sequencing project: providing services to taxonomists for standard genome sequencing and annotation.</title>
        <authorList>
            <consortium name="The Broad Institute Genomics Platform"/>
            <consortium name="The Broad Institute Genome Sequencing Center for Infectious Disease"/>
            <person name="Wu L."/>
            <person name="Ma J."/>
        </authorList>
    </citation>
    <scope>NUCLEOTIDE SEQUENCE [LARGE SCALE GENOMIC DNA]</scope>
    <source>
        <strain evidence="1 2">JCM 14162</strain>
    </source>
</reference>
<dbReference type="RefSeq" id="WP_229953759.1">
    <property type="nucleotide sequence ID" value="NZ_BAAAEM010000002.1"/>
</dbReference>
<accession>A0ABN1A6U6</accession>
<dbReference type="EMBL" id="BAAAEM010000002">
    <property type="protein sequence ID" value="GAA0468914.1"/>
    <property type="molecule type" value="Genomic_DNA"/>
</dbReference>
<protein>
    <recommendedName>
        <fullName evidence="3">ChrR-like cupin domain-containing protein</fullName>
    </recommendedName>
</protein>
<comment type="caution">
    <text evidence="1">The sequence shown here is derived from an EMBL/GenBank/DDBJ whole genome shotgun (WGS) entry which is preliminary data.</text>
</comment>
<gene>
    <name evidence="1" type="ORF">GCM10009096_07290</name>
</gene>
<evidence type="ECO:0000313" key="2">
    <source>
        <dbReference type="Proteomes" id="UP001500713"/>
    </source>
</evidence>
<dbReference type="Gene3D" id="2.60.120.10">
    <property type="entry name" value="Jelly Rolls"/>
    <property type="match status" value="1"/>
</dbReference>
<sequence>MNLLSNPTLKWIHFTDADKLFAYPIDYHGAVLSARPDADGAGGHIDLLYRWAPNAYCHFHRHVCATTSTVLAGELHVVDYEGGVAGEKRIRAAGDYAAKDPGDVHMEHGGPEGALVLFNLYSPDGRLADFLGPDGETLTTITLEDMTTGRIARQAA</sequence>
<dbReference type="InterPro" id="IPR014710">
    <property type="entry name" value="RmlC-like_jellyroll"/>
</dbReference>